<proteinExistence type="predicted"/>
<evidence type="ECO:0000313" key="3">
    <source>
        <dbReference type="EMBL" id="KAK7417721.1"/>
    </source>
</evidence>
<comment type="caution">
    <text evidence="3">The sequence shown here is derived from an EMBL/GenBank/DDBJ whole genome shotgun (WGS) entry which is preliminary data.</text>
</comment>
<evidence type="ECO:0000313" key="4">
    <source>
        <dbReference type="Proteomes" id="UP001498476"/>
    </source>
</evidence>
<reference evidence="3 4" key="1">
    <citation type="journal article" date="2025" name="Microbiol. Resour. Announc.">
        <title>Draft genome sequences for Neonectria magnoliae and Neonectria punicea, canker pathogens of Liriodendron tulipifera and Acer saccharum in West Virginia.</title>
        <authorList>
            <person name="Petronek H.M."/>
            <person name="Kasson M.T."/>
            <person name="Metheny A.M."/>
            <person name="Stauder C.M."/>
            <person name="Lovett B."/>
            <person name="Lynch S.C."/>
            <person name="Garnas J.R."/>
            <person name="Kasson L.R."/>
            <person name="Stajich J.E."/>
        </authorList>
    </citation>
    <scope>NUCLEOTIDE SEQUENCE [LARGE SCALE GENOMIC DNA]</scope>
    <source>
        <strain evidence="3 4">NRRL 64653</strain>
    </source>
</reference>
<protein>
    <recommendedName>
        <fullName evidence="2">Heterokaryon incompatibility domain-containing protein</fullName>
    </recommendedName>
</protein>
<feature type="region of interest" description="Disordered" evidence="1">
    <location>
        <begin position="673"/>
        <end position="700"/>
    </location>
</feature>
<dbReference type="Proteomes" id="UP001498476">
    <property type="component" value="Unassembled WGS sequence"/>
</dbReference>
<feature type="domain" description="Heterokaryon incompatibility" evidence="2">
    <location>
        <begin position="188"/>
        <end position="340"/>
    </location>
</feature>
<dbReference type="EMBL" id="JAZAVJ010000054">
    <property type="protein sequence ID" value="KAK7417721.1"/>
    <property type="molecule type" value="Genomic_DNA"/>
</dbReference>
<evidence type="ECO:0000259" key="2">
    <source>
        <dbReference type="Pfam" id="PF06985"/>
    </source>
</evidence>
<feature type="region of interest" description="Disordered" evidence="1">
    <location>
        <begin position="549"/>
        <end position="572"/>
    </location>
</feature>
<sequence>MSSEQQPAGSLTPNMQTHLQAPDCTLCRQLMGFLSGTISEPYVEISEADFAPPCPGHSPLIEGLQQGVEFMRDRELYKRSSFVKAALMKDGPGKEVGISFQPYRDRGYFLETCMVLLHRPDIPGHGGRGRRLDPQWVDLDMVYRWQRLCRTLHEETCDNPLGIARAEPTWLVDLETKCLVSGLGDKDYIALSYRWGTRIGFRTTTDTLAEIQRPQALSTESEIWPLIPATVRHAMGLIERLGYRYFYVDALCVPQNDETTKIHEIGQMAAIFSTAVVTIVATDGDASDGIYGLYDISKPRNLKQTIYPFTGGESVIETDSWLNETCLQGEYASRGWTFQEYHMSKRRIIFSEGRVNWECACAIWREDQMPPVESDNSPRQTRESFSLPKILHGFPSTREYQNFLVGYSSCRLTYEEDSLPAISGTLSLMARTFVGGFLCGIPEMYFDICIIWVSSDCQSALRRPRGDEGVGESSGRNKLESLCPPTWSWIGWKGPFIHWGGTDEYVVQDHARWDYKPIIDWYTSESASGPWRRVESHWYDYVQGARDPEWQPPKGWTKAPYEPAENNDDTDGPIKPPEGLGKFAFKHPSFPDTDFFCPFPLADSDQSPPRPDLVRGTPFLSCRAQRIYLAPSGRKGYEPQEAVFQDENGSVIGTLQPNNKEYWFALFDGLGSDPDSESTASPSGSTEEDTDLSDEPLQVAPKDPMALGVNERGMPIELVAILHARCGTSSRFDETPVYFALWVEWEENIAYRKGLAEVSVEFWNLQNVEGIELVLR</sequence>
<accession>A0ABR1HAX7</accession>
<gene>
    <name evidence="3" type="ORF">QQX98_004377</name>
</gene>
<dbReference type="PANTHER" id="PTHR33112:SF1">
    <property type="entry name" value="HETEROKARYON INCOMPATIBILITY DOMAIN-CONTAINING PROTEIN"/>
    <property type="match status" value="1"/>
</dbReference>
<dbReference type="PANTHER" id="PTHR33112">
    <property type="entry name" value="DOMAIN PROTEIN, PUTATIVE-RELATED"/>
    <property type="match status" value="1"/>
</dbReference>
<dbReference type="Pfam" id="PF06985">
    <property type="entry name" value="HET"/>
    <property type="match status" value="1"/>
</dbReference>
<name>A0ABR1HAX7_9HYPO</name>
<dbReference type="InterPro" id="IPR010730">
    <property type="entry name" value="HET"/>
</dbReference>
<evidence type="ECO:0000256" key="1">
    <source>
        <dbReference type="SAM" id="MobiDB-lite"/>
    </source>
</evidence>
<keyword evidence="4" id="KW-1185">Reference proteome</keyword>
<organism evidence="3 4">
    <name type="scientific">Neonectria punicea</name>
    <dbReference type="NCBI Taxonomy" id="979145"/>
    <lineage>
        <taxon>Eukaryota</taxon>
        <taxon>Fungi</taxon>
        <taxon>Dikarya</taxon>
        <taxon>Ascomycota</taxon>
        <taxon>Pezizomycotina</taxon>
        <taxon>Sordariomycetes</taxon>
        <taxon>Hypocreomycetidae</taxon>
        <taxon>Hypocreales</taxon>
        <taxon>Nectriaceae</taxon>
        <taxon>Neonectria</taxon>
    </lineage>
</organism>